<proteinExistence type="predicted"/>
<dbReference type="AlphaFoldDB" id="A0A2W5QPW4"/>
<reference evidence="1 2" key="1">
    <citation type="submission" date="2017-08" db="EMBL/GenBank/DDBJ databases">
        <title>Infants hospitalized years apart are colonized by the same room-sourced microbial strains.</title>
        <authorList>
            <person name="Brooks B."/>
            <person name="Olm M.R."/>
            <person name="Firek B.A."/>
            <person name="Baker R."/>
            <person name="Thomas B.C."/>
            <person name="Morowitz M.J."/>
            <person name="Banfield J.F."/>
        </authorList>
    </citation>
    <scope>NUCLEOTIDE SEQUENCE [LARGE SCALE GENOMIC DNA]</scope>
    <source>
        <strain evidence="1">S2_005_003_R2_41</strain>
    </source>
</reference>
<comment type="caution">
    <text evidence="1">The sequence shown here is derived from an EMBL/GenBank/DDBJ whole genome shotgun (WGS) entry which is preliminary data.</text>
</comment>
<dbReference type="Proteomes" id="UP000249135">
    <property type="component" value="Unassembled WGS sequence"/>
</dbReference>
<evidence type="ECO:0000313" key="2">
    <source>
        <dbReference type="Proteomes" id="UP000249135"/>
    </source>
</evidence>
<organism evidence="1 2">
    <name type="scientific">Variovorax paradoxus</name>
    <dbReference type="NCBI Taxonomy" id="34073"/>
    <lineage>
        <taxon>Bacteria</taxon>
        <taxon>Pseudomonadati</taxon>
        <taxon>Pseudomonadota</taxon>
        <taxon>Betaproteobacteria</taxon>
        <taxon>Burkholderiales</taxon>
        <taxon>Comamonadaceae</taxon>
        <taxon>Variovorax</taxon>
    </lineage>
</organism>
<evidence type="ECO:0000313" key="1">
    <source>
        <dbReference type="EMBL" id="PZQ78409.1"/>
    </source>
</evidence>
<name>A0A2W5QPW4_VARPD</name>
<gene>
    <name evidence="1" type="ORF">DI563_00045</name>
</gene>
<sequence>MAEQHVAADEHADLRVEPSEVQQIRFVFQRQVLVKLAKATMTVAAREVAAFRSLTRRKS</sequence>
<dbReference type="EMBL" id="QFPP01000001">
    <property type="protein sequence ID" value="PZQ78409.1"/>
    <property type="molecule type" value="Genomic_DNA"/>
</dbReference>
<accession>A0A2W5QPW4</accession>
<protein>
    <submittedName>
        <fullName evidence="1">Uncharacterized protein</fullName>
    </submittedName>
</protein>